<dbReference type="InterPro" id="IPR021858">
    <property type="entry name" value="Fun_TF"/>
</dbReference>
<dbReference type="GO" id="GO:0000981">
    <property type="term" value="F:DNA-binding transcription factor activity, RNA polymerase II-specific"/>
    <property type="evidence" value="ECO:0007669"/>
    <property type="project" value="InterPro"/>
</dbReference>
<dbReference type="Gene3D" id="4.10.240.10">
    <property type="entry name" value="Zn(2)-C6 fungal-type DNA-binding domain"/>
    <property type="match status" value="1"/>
</dbReference>
<keyword evidence="1" id="KW-0805">Transcription regulation</keyword>
<evidence type="ECO:0000256" key="6">
    <source>
        <dbReference type="SAM" id="Phobius"/>
    </source>
</evidence>
<keyword evidence="4" id="KW-0539">Nucleus</keyword>
<feature type="domain" description="Zn(2)-C6 fungal-type" evidence="7">
    <location>
        <begin position="29"/>
        <end position="59"/>
    </location>
</feature>
<dbReference type="EMBL" id="JAPVEA010000009">
    <property type="protein sequence ID" value="KAJ5432557.1"/>
    <property type="molecule type" value="Genomic_DNA"/>
</dbReference>
<dbReference type="RefSeq" id="XP_056759849.1">
    <property type="nucleotide sequence ID" value="XM_056915095.1"/>
</dbReference>
<dbReference type="AlphaFoldDB" id="A0AAD6FWX8"/>
<keyword evidence="6" id="KW-0472">Membrane</keyword>
<keyword evidence="9" id="KW-1185">Reference proteome</keyword>
<name>A0AAD6FWX8_9EURO</name>
<dbReference type="InterPro" id="IPR001138">
    <property type="entry name" value="Zn2Cys6_DnaBD"/>
</dbReference>
<dbReference type="InterPro" id="IPR036864">
    <property type="entry name" value="Zn2-C6_fun-type_DNA-bd_sf"/>
</dbReference>
<feature type="transmembrane region" description="Helical" evidence="6">
    <location>
        <begin position="466"/>
        <end position="487"/>
    </location>
</feature>
<gene>
    <name evidence="8" type="ORF">N7458_011713</name>
</gene>
<dbReference type="GO" id="GO:0003677">
    <property type="term" value="F:DNA binding"/>
    <property type="evidence" value="ECO:0007669"/>
    <property type="project" value="UniProtKB-KW"/>
</dbReference>
<reference evidence="8" key="1">
    <citation type="submission" date="2022-12" db="EMBL/GenBank/DDBJ databases">
        <authorList>
            <person name="Petersen C."/>
        </authorList>
    </citation>
    <scope>NUCLEOTIDE SEQUENCE</scope>
    <source>
        <strain evidence="8">IBT 16125</strain>
    </source>
</reference>
<keyword evidence="6" id="KW-0812">Transmembrane</keyword>
<dbReference type="Proteomes" id="UP001213681">
    <property type="component" value="Unassembled WGS sequence"/>
</dbReference>
<keyword evidence="6" id="KW-1133">Transmembrane helix</keyword>
<evidence type="ECO:0000256" key="5">
    <source>
        <dbReference type="SAM" id="MobiDB-lite"/>
    </source>
</evidence>
<evidence type="ECO:0000256" key="1">
    <source>
        <dbReference type="ARBA" id="ARBA00023015"/>
    </source>
</evidence>
<keyword evidence="3" id="KW-0804">Transcription</keyword>
<dbReference type="Pfam" id="PF11951">
    <property type="entry name" value="Fungal_trans_2"/>
    <property type="match status" value="1"/>
</dbReference>
<feature type="compositionally biased region" description="Basic residues" evidence="5">
    <location>
        <begin position="11"/>
        <end position="26"/>
    </location>
</feature>
<dbReference type="GeneID" id="81605338"/>
<dbReference type="Pfam" id="PF00172">
    <property type="entry name" value="Zn_clus"/>
    <property type="match status" value="1"/>
</dbReference>
<accession>A0AAD6FWX8</accession>
<feature type="region of interest" description="Disordered" evidence="5">
    <location>
        <begin position="58"/>
        <end position="83"/>
    </location>
</feature>
<sequence length="522" mass="58212">MQVHNVGRSATKSRIRPKQRISHTKSRNGCYTCKQRRVKCDEERPTCGACSVRGEDCVFPNPGGPRDQRRRQPHLSLSRSSFDSVQLQAREKTTDVPFRPLYFNAASPDEPQNVDSQSTSSLNMSDLNLLQHYILHTSKKMTLHKIKTVVWERVIPEMAAANEFLMHLVLALAGLDILTSRDICVRNDQGSSKPFIAASVPQLQSIMGHHQQGLAGLQEALCATSEPDAEVLLAGSMLVVGFAFASFGIKDLDPSAHTFQDTLSSDSASPSPLLNVGTLHIQWLHLVRGVTSILRQFWPTLRKCRLRALLFSNHANEDWKLCEEQVRSSVVPSRYIHSGRLRKFATGANHSISKLRDLYASLRLSAGFDDGIETSPSIATPHSDQSGNVGSVSLEPYEKAIGVVEDLYMRILYVMHMKPLDCHASSDLEIQTDIEDAAVSSWPHLLPEEFIFSLDPQGNFDRMQGVGVVILAHLYLAIAILDEVWYYGKRCDIEIYKINTLIGGLGDTKLISLMEWPIDVIQ</sequence>
<dbReference type="InterPro" id="IPR052400">
    <property type="entry name" value="Zn2-C6_fungal_TF"/>
</dbReference>
<dbReference type="GO" id="GO:0008270">
    <property type="term" value="F:zinc ion binding"/>
    <property type="evidence" value="ECO:0007669"/>
    <property type="project" value="InterPro"/>
</dbReference>
<keyword evidence="2" id="KW-0238">DNA-binding</keyword>
<feature type="region of interest" description="Disordered" evidence="5">
    <location>
        <begin position="1"/>
        <end position="26"/>
    </location>
</feature>
<evidence type="ECO:0000259" key="7">
    <source>
        <dbReference type="PROSITE" id="PS50048"/>
    </source>
</evidence>
<protein>
    <submittedName>
        <fullName evidence="8">C6 finger domain protein</fullName>
    </submittedName>
</protein>
<evidence type="ECO:0000256" key="4">
    <source>
        <dbReference type="ARBA" id="ARBA00023242"/>
    </source>
</evidence>
<reference evidence="8" key="2">
    <citation type="journal article" date="2023" name="IMA Fungus">
        <title>Comparative genomic study of the Penicillium genus elucidates a diverse pangenome and 15 lateral gene transfer events.</title>
        <authorList>
            <person name="Petersen C."/>
            <person name="Sorensen T."/>
            <person name="Nielsen M.R."/>
            <person name="Sondergaard T.E."/>
            <person name="Sorensen J.L."/>
            <person name="Fitzpatrick D.A."/>
            <person name="Frisvad J.C."/>
            <person name="Nielsen K.L."/>
        </authorList>
    </citation>
    <scope>NUCLEOTIDE SEQUENCE</scope>
    <source>
        <strain evidence="8">IBT 16125</strain>
    </source>
</reference>
<proteinExistence type="predicted"/>
<dbReference type="CDD" id="cd00067">
    <property type="entry name" value="GAL4"/>
    <property type="match status" value="1"/>
</dbReference>
<evidence type="ECO:0000313" key="9">
    <source>
        <dbReference type="Proteomes" id="UP001213681"/>
    </source>
</evidence>
<organism evidence="8 9">
    <name type="scientific">Penicillium daleae</name>
    <dbReference type="NCBI Taxonomy" id="63821"/>
    <lineage>
        <taxon>Eukaryota</taxon>
        <taxon>Fungi</taxon>
        <taxon>Dikarya</taxon>
        <taxon>Ascomycota</taxon>
        <taxon>Pezizomycotina</taxon>
        <taxon>Eurotiomycetes</taxon>
        <taxon>Eurotiomycetidae</taxon>
        <taxon>Eurotiales</taxon>
        <taxon>Aspergillaceae</taxon>
        <taxon>Penicillium</taxon>
    </lineage>
</organism>
<evidence type="ECO:0000313" key="8">
    <source>
        <dbReference type="EMBL" id="KAJ5432557.1"/>
    </source>
</evidence>
<evidence type="ECO:0000256" key="3">
    <source>
        <dbReference type="ARBA" id="ARBA00023163"/>
    </source>
</evidence>
<dbReference type="PROSITE" id="PS00463">
    <property type="entry name" value="ZN2_CY6_FUNGAL_1"/>
    <property type="match status" value="1"/>
</dbReference>
<evidence type="ECO:0000256" key="2">
    <source>
        <dbReference type="ARBA" id="ARBA00023125"/>
    </source>
</evidence>
<dbReference type="SMART" id="SM00066">
    <property type="entry name" value="GAL4"/>
    <property type="match status" value="1"/>
</dbReference>
<dbReference type="PANTHER" id="PTHR47657">
    <property type="entry name" value="STEROL REGULATORY ELEMENT-BINDING PROTEIN ECM22"/>
    <property type="match status" value="1"/>
</dbReference>
<dbReference type="SUPFAM" id="SSF57701">
    <property type="entry name" value="Zn2/Cys6 DNA-binding domain"/>
    <property type="match status" value="1"/>
</dbReference>
<dbReference type="PROSITE" id="PS50048">
    <property type="entry name" value="ZN2_CY6_FUNGAL_2"/>
    <property type="match status" value="1"/>
</dbReference>
<dbReference type="PANTHER" id="PTHR47657:SF10">
    <property type="entry name" value="ZN(II)2CYS6 TRANSCRIPTION FACTOR (EUROFUNG)"/>
    <property type="match status" value="1"/>
</dbReference>
<comment type="caution">
    <text evidence="8">The sequence shown here is derived from an EMBL/GenBank/DDBJ whole genome shotgun (WGS) entry which is preliminary data.</text>
</comment>